<evidence type="ECO:0000256" key="3">
    <source>
        <dbReference type="ARBA" id="ARBA00023163"/>
    </source>
</evidence>
<feature type="domain" description="HTH tetR-type" evidence="5">
    <location>
        <begin position="25"/>
        <end position="85"/>
    </location>
</feature>
<dbReference type="GO" id="GO:0003700">
    <property type="term" value="F:DNA-binding transcription factor activity"/>
    <property type="evidence" value="ECO:0007669"/>
    <property type="project" value="TreeGrafter"/>
</dbReference>
<evidence type="ECO:0000313" key="7">
    <source>
        <dbReference type="Proteomes" id="UP000247763"/>
    </source>
</evidence>
<evidence type="ECO:0000313" key="6">
    <source>
        <dbReference type="EMBL" id="AWM78250.1"/>
    </source>
</evidence>
<dbReference type="OrthoDB" id="9811084at2"/>
<proteinExistence type="predicted"/>
<dbReference type="InterPro" id="IPR050109">
    <property type="entry name" value="HTH-type_TetR-like_transc_reg"/>
</dbReference>
<dbReference type="SUPFAM" id="SSF48498">
    <property type="entry name" value="Tetracyclin repressor-like, C-terminal domain"/>
    <property type="match status" value="1"/>
</dbReference>
<feature type="DNA-binding region" description="H-T-H motif" evidence="4">
    <location>
        <begin position="48"/>
        <end position="67"/>
    </location>
</feature>
<dbReference type="RefSeq" id="WP_110450816.1">
    <property type="nucleotide sequence ID" value="NZ_CP029479.1"/>
</dbReference>
<dbReference type="Gene3D" id="1.10.357.10">
    <property type="entry name" value="Tetracycline Repressor, domain 2"/>
    <property type="match status" value="2"/>
</dbReference>
<keyword evidence="7" id="KW-1185">Reference proteome</keyword>
<evidence type="ECO:0000256" key="4">
    <source>
        <dbReference type="PROSITE-ProRule" id="PRU00335"/>
    </source>
</evidence>
<reference evidence="7" key="1">
    <citation type="submission" date="2018-05" db="EMBL/GenBank/DDBJ databases">
        <title>Genome sequencing of Phenylobacterium sp. HYN0004.</title>
        <authorList>
            <person name="Yi H."/>
            <person name="Baek C."/>
        </authorList>
    </citation>
    <scope>NUCLEOTIDE SEQUENCE [LARGE SCALE GENOMIC DNA]</scope>
    <source>
        <strain evidence="7">HYN0004</strain>
    </source>
</reference>
<dbReference type="InterPro" id="IPR001647">
    <property type="entry name" value="HTH_TetR"/>
</dbReference>
<keyword evidence="2 4" id="KW-0238">DNA-binding</keyword>
<dbReference type="Proteomes" id="UP000247763">
    <property type="component" value="Chromosome"/>
</dbReference>
<keyword evidence="3" id="KW-0804">Transcription</keyword>
<dbReference type="PANTHER" id="PTHR30055:SF234">
    <property type="entry name" value="HTH-TYPE TRANSCRIPTIONAL REGULATOR BETI"/>
    <property type="match status" value="1"/>
</dbReference>
<dbReference type="InterPro" id="IPR009057">
    <property type="entry name" value="Homeodomain-like_sf"/>
</dbReference>
<dbReference type="PRINTS" id="PR00455">
    <property type="entry name" value="HTHTETR"/>
</dbReference>
<feature type="DNA-binding region" description="H-T-H motif" evidence="4">
    <location>
        <begin position="251"/>
        <end position="270"/>
    </location>
</feature>
<accession>A0A2Z3HYR7</accession>
<dbReference type="Pfam" id="PF00440">
    <property type="entry name" value="TetR_N"/>
    <property type="match status" value="2"/>
</dbReference>
<dbReference type="Gene3D" id="1.10.10.60">
    <property type="entry name" value="Homeodomain-like"/>
    <property type="match status" value="1"/>
</dbReference>
<feature type="domain" description="HTH tetR-type" evidence="5">
    <location>
        <begin position="228"/>
        <end position="288"/>
    </location>
</feature>
<dbReference type="KEGG" id="phb:HYN04_11110"/>
<evidence type="ECO:0000256" key="2">
    <source>
        <dbReference type="ARBA" id="ARBA00023125"/>
    </source>
</evidence>
<evidence type="ECO:0000256" key="1">
    <source>
        <dbReference type="ARBA" id="ARBA00023015"/>
    </source>
</evidence>
<dbReference type="PROSITE" id="PS50977">
    <property type="entry name" value="HTH_TETR_2"/>
    <property type="match status" value="2"/>
</dbReference>
<evidence type="ECO:0000259" key="5">
    <source>
        <dbReference type="PROSITE" id="PS50977"/>
    </source>
</evidence>
<dbReference type="SUPFAM" id="SSF46689">
    <property type="entry name" value="Homeodomain-like"/>
    <property type="match status" value="2"/>
</dbReference>
<dbReference type="PANTHER" id="PTHR30055">
    <property type="entry name" value="HTH-TYPE TRANSCRIPTIONAL REGULATOR RUTR"/>
    <property type="match status" value="1"/>
</dbReference>
<dbReference type="EMBL" id="CP029479">
    <property type="protein sequence ID" value="AWM78250.1"/>
    <property type="molecule type" value="Genomic_DNA"/>
</dbReference>
<organism evidence="6 7">
    <name type="scientific">Phenylobacterium parvum</name>
    <dbReference type="NCBI Taxonomy" id="2201350"/>
    <lineage>
        <taxon>Bacteria</taxon>
        <taxon>Pseudomonadati</taxon>
        <taxon>Pseudomonadota</taxon>
        <taxon>Alphaproteobacteria</taxon>
        <taxon>Caulobacterales</taxon>
        <taxon>Caulobacteraceae</taxon>
        <taxon>Phenylobacterium</taxon>
    </lineage>
</organism>
<dbReference type="GO" id="GO:0000976">
    <property type="term" value="F:transcription cis-regulatory region binding"/>
    <property type="evidence" value="ECO:0007669"/>
    <property type="project" value="TreeGrafter"/>
</dbReference>
<sequence length="413" mass="45817">MSTPDTASETAPGAPAVRTPSRRYMARRDAIIASAIREMNRHGVRGMTLGDVAARLDLVPTGVIYYFRNKEDLAAAAFERSIGRIQELAEVAREHPTERERVKVFIDLFILLQQRIELGEAEPLTVFNDVRALNSESVNQAFVALFRTVRSLLDRRETRTRADLNGRTHLLINALTFVSAWIYTWRVEDYPRIGQRIASILLDGIPRGGNVPGVRFLDLQPAGDEIDEGSAEHFLRAATQLINDEGYHGASVDRISSKLNVTKGAFYHYNATKDDLVVACFQRTFDVLWRAIDAAEAGGDDGLEIMHSLLQAVVQLQVGPAPLLRTSALTTVPEEIRADLMFRLRQISIRLGSMLCDGIADGSVRPLDTSITAQILTAGINAASELNWWQPGEDPEAGARLFVEAMVRGLLWR</sequence>
<dbReference type="InterPro" id="IPR036271">
    <property type="entry name" value="Tet_transcr_reg_TetR-rel_C_sf"/>
</dbReference>
<protein>
    <submittedName>
        <fullName evidence="6">TetR/AcrR family transcriptional regulator</fullName>
    </submittedName>
</protein>
<name>A0A2Z3HYR7_9CAUL</name>
<dbReference type="AlphaFoldDB" id="A0A2Z3HYR7"/>
<keyword evidence="1" id="KW-0805">Transcription regulation</keyword>
<gene>
    <name evidence="6" type="ORF">HYN04_11110</name>
</gene>